<evidence type="ECO:0000256" key="6">
    <source>
        <dbReference type="SAM" id="Phobius"/>
    </source>
</evidence>
<feature type="transmembrane region" description="Helical" evidence="6">
    <location>
        <begin position="15"/>
        <end position="36"/>
    </location>
</feature>
<feature type="region of interest" description="Disordered" evidence="5">
    <location>
        <begin position="503"/>
        <end position="525"/>
    </location>
</feature>
<feature type="region of interest" description="Disordered" evidence="5">
    <location>
        <begin position="426"/>
        <end position="458"/>
    </location>
</feature>
<dbReference type="Pfam" id="PF00003">
    <property type="entry name" value="7tm_3"/>
    <property type="match status" value="1"/>
</dbReference>
<feature type="transmembrane region" description="Helical" evidence="6">
    <location>
        <begin position="120"/>
        <end position="143"/>
    </location>
</feature>
<evidence type="ECO:0000313" key="8">
    <source>
        <dbReference type="EMBL" id="RKP10396.1"/>
    </source>
</evidence>
<dbReference type="GO" id="GO:0004930">
    <property type="term" value="F:G protein-coupled receptor activity"/>
    <property type="evidence" value="ECO:0007669"/>
    <property type="project" value="InterPro"/>
</dbReference>
<feature type="transmembrane region" description="Helical" evidence="6">
    <location>
        <begin position="230"/>
        <end position="252"/>
    </location>
</feature>
<comment type="subcellular location">
    <subcellularLocation>
        <location evidence="1">Membrane</location>
        <topology evidence="1">Multi-pass membrane protein</topology>
    </subcellularLocation>
</comment>
<evidence type="ECO:0000259" key="7">
    <source>
        <dbReference type="Pfam" id="PF00003"/>
    </source>
</evidence>
<feature type="compositionally biased region" description="Polar residues" evidence="5">
    <location>
        <begin position="568"/>
        <end position="591"/>
    </location>
</feature>
<dbReference type="InterPro" id="IPR017978">
    <property type="entry name" value="GPCR_3_C"/>
</dbReference>
<accession>A0A4P9XVT1</accession>
<feature type="transmembrane region" description="Helical" evidence="6">
    <location>
        <begin position="163"/>
        <end position="186"/>
    </location>
</feature>
<proteinExistence type="predicted"/>
<evidence type="ECO:0000256" key="5">
    <source>
        <dbReference type="SAM" id="MobiDB-lite"/>
    </source>
</evidence>
<reference evidence="9" key="1">
    <citation type="journal article" date="2018" name="Nat. Microbiol.">
        <title>Leveraging single-cell genomics to expand the fungal tree of life.</title>
        <authorList>
            <person name="Ahrendt S.R."/>
            <person name="Quandt C.A."/>
            <person name="Ciobanu D."/>
            <person name="Clum A."/>
            <person name="Salamov A."/>
            <person name="Andreopoulos B."/>
            <person name="Cheng J.F."/>
            <person name="Woyke T."/>
            <person name="Pelin A."/>
            <person name="Henrissat B."/>
            <person name="Reynolds N.K."/>
            <person name="Benny G.L."/>
            <person name="Smith M.E."/>
            <person name="James T.Y."/>
            <person name="Grigoriev I.V."/>
        </authorList>
    </citation>
    <scope>NUCLEOTIDE SEQUENCE [LARGE SCALE GENOMIC DNA]</scope>
    <source>
        <strain evidence="9">RSA 1356</strain>
    </source>
</reference>
<keyword evidence="2 6" id="KW-0812">Transmembrane</keyword>
<protein>
    <recommendedName>
        <fullName evidence="7">G-protein coupled receptors family 3 profile domain-containing protein</fullName>
    </recommendedName>
</protein>
<feature type="region of interest" description="Disordered" evidence="5">
    <location>
        <begin position="395"/>
        <end position="414"/>
    </location>
</feature>
<dbReference type="EMBL" id="KZ992455">
    <property type="protein sequence ID" value="RKP10396.1"/>
    <property type="molecule type" value="Genomic_DNA"/>
</dbReference>
<feature type="domain" description="G-protein coupled receptors family 3 profile" evidence="7">
    <location>
        <begin position="14"/>
        <end position="247"/>
    </location>
</feature>
<keyword evidence="9" id="KW-1185">Reference proteome</keyword>
<feature type="transmembrane region" description="Helical" evidence="6">
    <location>
        <begin position="86"/>
        <end position="108"/>
    </location>
</feature>
<feature type="compositionally biased region" description="Polar residues" evidence="5">
    <location>
        <begin position="660"/>
        <end position="682"/>
    </location>
</feature>
<feature type="compositionally biased region" description="Pro residues" evidence="5">
    <location>
        <begin position="631"/>
        <end position="649"/>
    </location>
</feature>
<dbReference type="GO" id="GO:0016020">
    <property type="term" value="C:membrane"/>
    <property type="evidence" value="ECO:0007669"/>
    <property type="project" value="UniProtKB-SubCell"/>
</dbReference>
<dbReference type="OrthoDB" id="5585295at2759"/>
<evidence type="ECO:0000256" key="1">
    <source>
        <dbReference type="ARBA" id="ARBA00004141"/>
    </source>
</evidence>
<evidence type="ECO:0000256" key="4">
    <source>
        <dbReference type="ARBA" id="ARBA00023136"/>
    </source>
</evidence>
<feature type="transmembrane region" description="Helical" evidence="6">
    <location>
        <begin position="48"/>
        <end position="66"/>
    </location>
</feature>
<keyword evidence="4 6" id="KW-0472">Membrane</keyword>
<organism evidence="8 9">
    <name type="scientific">Thamnocephalis sphaerospora</name>
    <dbReference type="NCBI Taxonomy" id="78915"/>
    <lineage>
        <taxon>Eukaryota</taxon>
        <taxon>Fungi</taxon>
        <taxon>Fungi incertae sedis</taxon>
        <taxon>Zoopagomycota</taxon>
        <taxon>Zoopagomycotina</taxon>
        <taxon>Zoopagomycetes</taxon>
        <taxon>Zoopagales</taxon>
        <taxon>Sigmoideomycetaceae</taxon>
        <taxon>Thamnocephalis</taxon>
    </lineage>
</organism>
<evidence type="ECO:0000256" key="2">
    <source>
        <dbReference type="ARBA" id="ARBA00022692"/>
    </source>
</evidence>
<keyword evidence="3 6" id="KW-1133">Transmembrane helix</keyword>
<dbReference type="Proteomes" id="UP000271241">
    <property type="component" value="Unassembled WGS sequence"/>
</dbReference>
<gene>
    <name evidence="8" type="ORF">THASP1DRAFT_27841</name>
</gene>
<evidence type="ECO:0000256" key="3">
    <source>
        <dbReference type="ARBA" id="ARBA00022989"/>
    </source>
</evidence>
<sequence length="682" mass="73477">MVQHAGAVSAATSRAVLLAAAVVYGASLLALFVAYCNYRYPLIKAKHLPLLTIAQFGGILWYAGFLHASGMVPRMDSWMACNVWAIWAQFVFGAMLHVGVLIVRLYTLHRVFVQRQSTSLSNFAVVSLVLTVPVLGLGFFATIMPQYGVTYNGVDKVCIISSIYAGAAYGLMGLALCALGWLTFQLRNIRQSFNEFKELRVAFIMVFIGFCTNGALVLTQTSSTTIGRYVLLSMNMIVGNTYFWLVIAGPLYNSLFRRQQALREFMRTLARDGVCVDAYSQRGKTSDSHRPLRRAISYQGYSDSGQQSTFAASSEMYERDDDESAQFTASTPTAYPILPKSPVHVIAVPPAKTSVAQLSAPVIVPSREKEHAYTSPAVTVTSCYEFVDAYTADNNSAGSCRSSSSSSSSNGTQTRMHVNVATADRDSMLPPLGEYGVTHHTPATPTRSPPPASYGYASTLSPSRLQQCMYPPATTDAGQATSDASLPAQPDVHVAHMVPATGRQKSIRRKCSQSSTVASRSRANTSASEAFSAISYQSDDDADVVAVAHLRTITRLPAMPTIGHVVPHQSSQAHALQVVPSQPSKPRQTPSAARRTMMLDVTNVGGYPEQPRHPPPFTPPAARVSVAHASTPPPLSPHTPSTSPPPPPVTAAWQRPSGRPITSQPPSKPATSHSRTASFGFI</sequence>
<feature type="transmembrane region" description="Helical" evidence="6">
    <location>
        <begin position="198"/>
        <end position="218"/>
    </location>
</feature>
<evidence type="ECO:0000313" key="9">
    <source>
        <dbReference type="Proteomes" id="UP000271241"/>
    </source>
</evidence>
<dbReference type="AlphaFoldDB" id="A0A4P9XVT1"/>
<feature type="compositionally biased region" description="Polar residues" evidence="5">
    <location>
        <begin position="512"/>
        <end position="525"/>
    </location>
</feature>
<name>A0A4P9XVT1_9FUNG</name>
<feature type="region of interest" description="Disordered" evidence="5">
    <location>
        <begin position="567"/>
        <end position="682"/>
    </location>
</feature>